<accession>A0A917CU77</accession>
<dbReference type="Gene3D" id="3.40.1190.20">
    <property type="match status" value="1"/>
</dbReference>
<dbReference type="GO" id="GO:0016301">
    <property type="term" value="F:kinase activity"/>
    <property type="evidence" value="ECO:0007669"/>
    <property type="project" value="UniProtKB-KW"/>
</dbReference>
<keyword evidence="8" id="KW-1185">Reference proteome</keyword>
<name>A0A917CU77_9NOCA</name>
<evidence type="ECO:0000256" key="5">
    <source>
        <dbReference type="ARBA" id="ARBA00022840"/>
    </source>
</evidence>
<keyword evidence="3" id="KW-0547">Nucleotide-binding</keyword>
<dbReference type="AlphaFoldDB" id="A0A917CU77"/>
<dbReference type="PANTHER" id="PTHR43085">
    <property type="entry name" value="HEXOKINASE FAMILY MEMBER"/>
    <property type="match status" value="1"/>
</dbReference>
<proteinExistence type="inferred from homology"/>
<evidence type="ECO:0000256" key="1">
    <source>
        <dbReference type="ARBA" id="ARBA00010688"/>
    </source>
</evidence>
<dbReference type="InterPro" id="IPR011611">
    <property type="entry name" value="PfkB_dom"/>
</dbReference>
<keyword evidence="4" id="KW-0418">Kinase</keyword>
<dbReference type="Pfam" id="PF00294">
    <property type="entry name" value="PfkB"/>
    <property type="match status" value="1"/>
</dbReference>
<comment type="caution">
    <text evidence="7">The sequence shown here is derived from an EMBL/GenBank/DDBJ whole genome shotgun (WGS) entry which is preliminary data.</text>
</comment>
<evidence type="ECO:0000259" key="6">
    <source>
        <dbReference type="Pfam" id="PF00294"/>
    </source>
</evidence>
<comment type="similarity">
    <text evidence="1">Belongs to the carbohydrate kinase PfkB family.</text>
</comment>
<evidence type="ECO:0000256" key="4">
    <source>
        <dbReference type="ARBA" id="ARBA00022777"/>
    </source>
</evidence>
<evidence type="ECO:0000256" key="3">
    <source>
        <dbReference type="ARBA" id="ARBA00022741"/>
    </source>
</evidence>
<reference evidence="7" key="2">
    <citation type="submission" date="2020-09" db="EMBL/GenBank/DDBJ databases">
        <authorList>
            <person name="Sun Q."/>
            <person name="Sedlacek I."/>
        </authorList>
    </citation>
    <scope>NUCLEOTIDE SEQUENCE</scope>
    <source>
        <strain evidence="7">CCM 7905</strain>
    </source>
</reference>
<dbReference type="EMBL" id="BMCU01000001">
    <property type="protein sequence ID" value="GGF99787.1"/>
    <property type="molecule type" value="Genomic_DNA"/>
</dbReference>
<dbReference type="InterPro" id="IPR029056">
    <property type="entry name" value="Ribokinase-like"/>
</dbReference>
<evidence type="ECO:0000313" key="8">
    <source>
        <dbReference type="Proteomes" id="UP000654257"/>
    </source>
</evidence>
<dbReference type="GO" id="GO:0005524">
    <property type="term" value="F:ATP binding"/>
    <property type="evidence" value="ECO:0007669"/>
    <property type="project" value="UniProtKB-KW"/>
</dbReference>
<evidence type="ECO:0000256" key="2">
    <source>
        <dbReference type="ARBA" id="ARBA00022679"/>
    </source>
</evidence>
<gene>
    <name evidence="7" type="ORF">GCM10007304_12110</name>
</gene>
<protein>
    <submittedName>
        <fullName evidence="7">Fructokinase</fullName>
    </submittedName>
</protein>
<evidence type="ECO:0000313" key="7">
    <source>
        <dbReference type="EMBL" id="GGF99787.1"/>
    </source>
</evidence>
<dbReference type="SUPFAM" id="SSF53613">
    <property type="entry name" value="Ribokinase-like"/>
    <property type="match status" value="1"/>
</dbReference>
<organism evidence="7 8">
    <name type="scientific">Rhodococcoides trifolii</name>
    <dbReference type="NCBI Taxonomy" id="908250"/>
    <lineage>
        <taxon>Bacteria</taxon>
        <taxon>Bacillati</taxon>
        <taxon>Actinomycetota</taxon>
        <taxon>Actinomycetes</taxon>
        <taxon>Mycobacteriales</taxon>
        <taxon>Nocardiaceae</taxon>
        <taxon>Rhodococcoides</taxon>
    </lineage>
</organism>
<dbReference type="Proteomes" id="UP000654257">
    <property type="component" value="Unassembled WGS sequence"/>
</dbReference>
<keyword evidence="5" id="KW-0067">ATP-binding</keyword>
<dbReference type="RefSeq" id="WP_188543732.1">
    <property type="nucleotide sequence ID" value="NZ_BMCU01000001.1"/>
</dbReference>
<dbReference type="PANTHER" id="PTHR43085:SF1">
    <property type="entry name" value="PSEUDOURIDINE KINASE-RELATED"/>
    <property type="match status" value="1"/>
</dbReference>
<reference evidence="7" key="1">
    <citation type="journal article" date="2014" name="Int. J. Syst. Evol. Microbiol.">
        <title>Complete genome sequence of Corynebacterium casei LMG S-19264T (=DSM 44701T), isolated from a smear-ripened cheese.</title>
        <authorList>
            <consortium name="US DOE Joint Genome Institute (JGI-PGF)"/>
            <person name="Walter F."/>
            <person name="Albersmeier A."/>
            <person name="Kalinowski J."/>
            <person name="Ruckert C."/>
        </authorList>
    </citation>
    <scope>NUCLEOTIDE SEQUENCE</scope>
    <source>
        <strain evidence="7">CCM 7905</strain>
    </source>
</reference>
<sequence length="311" mass="33546">MPATPSTRHDVAVLGEALVDILVTADGTRRERVGGRPTTVARGLGRLGTATTLITMFGDDPHGRAIDHELARCGVRVVQAGDRTVGTSTTMTRVERPGEEIVDLRWQPTGFDVPTVDHLHVGSLAVVRGSGAEDVARLVASRDADTTASYDVGVRRAAMGPWQTMTDRVDDMISHSNIVKLSDADLAWLRPTDGHGDAVRWLMSRGPEILVLTHGGSGATGFTRHGSVRMQSKRLPGADVVDWEDAFMAGLLHTMTERELLGRRSDPQRRLRSIALNDLETILFDANRCAARAIASVGVEFTDSEVLAITG</sequence>
<keyword evidence="2" id="KW-0808">Transferase</keyword>
<dbReference type="InterPro" id="IPR050306">
    <property type="entry name" value="PfkB_Carbo_kinase"/>
</dbReference>
<feature type="domain" description="Carbohydrate kinase PfkB" evidence="6">
    <location>
        <begin position="10"/>
        <end position="300"/>
    </location>
</feature>